<keyword evidence="1" id="KW-0812">Transmembrane</keyword>
<reference evidence="2" key="1">
    <citation type="submission" date="2020-11" db="EMBL/GenBank/DDBJ databases">
        <title>Azospira inquinata sp. nov.</title>
        <authorList>
            <person name="Moe W.M."/>
            <person name="Mikes M.C."/>
        </authorList>
    </citation>
    <scope>NUCLEOTIDE SEQUENCE</scope>
    <source>
        <strain evidence="2">Azo-3</strain>
    </source>
</reference>
<feature type="transmembrane region" description="Helical" evidence="1">
    <location>
        <begin position="176"/>
        <end position="197"/>
    </location>
</feature>
<protein>
    <submittedName>
        <fullName evidence="2">Gx transporter family protein</fullName>
    </submittedName>
</protein>
<keyword evidence="1" id="KW-1133">Transmembrane helix</keyword>
<evidence type="ECO:0000256" key="1">
    <source>
        <dbReference type="SAM" id="Phobius"/>
    </source>
</evidence>
<evidence type="ECO:0000313" key="3">
    <source>
        <dbReference type="Proteomes" id="UP000683428"/>
    </source>
</evidence>
<dbReference type="InterPro" id="IPR010898">
    <property type="entry name" value="Hpre_diP_synth_I"/>
</dbReference>
<feature type="transmembrane region" description="Helical" evidence="1">
    <location>
        <begin position="148"/>
        <end position="170"/>
    </location>
</feature>
<dbReference type="KEGG" id="aiq:Azoinq_07770"/>
<dbReference type="Proteomes" id="UP000683428">
    <property type="component" value="Chromosome"/>
</dbReference>
<dbReference type="AlphaFoldDB" id="A0A975XTI6"/>
<evidence type="ECO:0000313" key="2">
    <source>
        <dbReference type="EMBL" id="QWT47778.1"/>
    </source>
</evidence>
<dbReference type="Pfam" id="PF07456">
    <property type="entry name" value="Hpre_diP_synt_I"/>
    <property type="match status" value="1"/>
</dbReference>
<sequence>MTASPTLAGEAPFGAAPITAPAAPPAADTAPPAGAPGATTLILPVTPEDRRIARLATAAIFLSLVDAAIPTPLPGIKPGLANIVTLLVLQRHGWRATAWVTGLRVLAGSLLLGQFLAPGFFLSAAGALFSLGALGLARALPRRWFGPVSLSILAAFAHISGQLLLARLWLIPHNGIFLLAPVFALAALFFGTINGLIAARLLAEDSPLPGLTQASPAPASAPLRP</sequence>
<proteinExistence type="predicted"/>
<name>A0A975XTI6_9RHOO</name>
<keyword evidence="3" id="KW-1185">Reference proteome</keyword>
<organism evidence="2 3">
    <name type="scientific">Azospira inquinata</name>
    <dbReference type="NCBI Taxonomy" id="2785627"/>
    <lineage>
        <taxon>Bacteria</taxon>
        <taxon>Pseudomonadati</taxon>
        <taxon>Pseudomonadota</taxon>
        <taxon>Betaproteobacteria</taxon>
        <taxon>Rhodocyclales</taxon>
        <taxon>Rhodocyclaceae</taxon>
        <taxon>Azospira</taxon>
    </lineage>
</organism>
<keyword evidence="1" id="KW-0472">Membrane</keyword>
<dbReference type="EMBL" id="CP064782">
    <property type="protein sequence ID" value="QWT47778.1"/>
    <property type="molecule type" value="Genomic_DNA"/>
</dbReference>
<feature type="transmembrane region" description="Helical" evidence="1">
    <location>
        <begin position="115"/>
        <end position="136"/>
    </location>
</feature>
<gene>
    <name evidence="2" type="ORF">Azoinq_07770</name>
</gene>
<accession>A0A975XTI6</accession>